<feature type="transmembrane region" description="Helical" evidence="7">
    <location>
        <begin position="187"/>
        <end position="208"/>
    </location>
</feature>
<dbReference type="InterPro" id="IPR011701">
    <property type="entry name" value="MFS"/>
</dbReference>
<dbReference type="RefSeq" id="WP_176162305.1">
    <property type="nucleotide sequence ID" value="NZ_CP054929.1"/>
</dbReference>
<evidence type="ECO:0000256" key="5">
    <source>
        <dbReference type="ARBA" id="ARBA00023251"/>
    </source>
</evidence>
<feature type="transmembrane region" description="Helical" evidence="7">
    <location>
        <begin position="72"/>
        <end position="95"/>
    </location>
</feature>
<dbReference type="GO" id="GO:0046677">
    <property type="term" value="P:response to antibiotic"/>
    <property type="evidence" value="ECO:0007669"/>
    <property type="project" value="UniProtKB-KW"/>
</dbReference>
<feature type="region of interest" description="Disordered" evidence="6">
    <location>
        <begin position="1"/>
        <end position="20"/>
    </location>
</feature>
<dbReference type="SUPFAM" id="SSF103473">
    <property type="entry name" value="MFS general substrate transporter"/>
    <property type="match status" value="1"/>
</dbReference>
<dbReference type="EMBL" id="CP054929">
    <property type="protein sequence ID" value="QKW50570.1"/>
    <property type="molecule type" value="Genomic_DNA"/>
</dbReference>
<dbReference type="PROSITE" id="PS50850">
    <property type="entry name" value="MFS"/>
    <property type="match status" value="1"/>
</dbReference>
<evidence type="ECO:0000313" key="9">
    <source>
        <dbReference type="EMBL" id="QKW50570.1"/>
    </source>
</evidence>
<protein>
    <submittedName>
        <fullName evidence="9">MFS transporter</fullName>
    </submittedName>
</protein>
<keyword evidence="3 7" id="KW-1133">Transmembrane helix</keyword>
<dbReference type="InterPro" id="IPR020846">
    <property type="entry name" value="MFS_dom"/>
</dbReference>
<dbReference type="AlphaFoldDB" id="A0A7H8N7P1"/>
<feature type="transmembrane region" description="Helical" evidence="7">
    <location>
        <begin position="162"/>
        <end position="181"/>
    </location>
</feature>
<evidence type="ECO:0000256" key="7">
    <source>
        <dbReference type="SAM" id="Phobius"/>
    </source>
</evidence>
<evidence type="ECO:0000259" key="8">
    <source>
        <dbReference type="PROSITE" id="PS50850"/>
    </source>
</evidence>
<feature type="transmembrane region" description="Helical" evidence="7">
    <location>
        <begin position="421"/>
        <end position="443"/>
    </location>
</feature>
<evidence type="ECO:0000256" key="6">
    <source>
        <dbReference type="SAM" id="MobiDB-lite"/>
    </source>
</evidence>
<dbReference type="PANTHER" id="PTHR42718:SF49">
    <property type="entry name" value="EXPORT PROTEIN"/>
    <property type="match status" value="1"/>
</dbReference>
<dbReference type="GO" id="GO:0022857">
    <property type="term" value="F:transmembrane transporter activity"/>
    <property type="evidence" value="ECO:0007669"/>
    <property type="project" value="InterPro"/>
</dbReference>
<dbReference type="Pfam" id="PF07690">
    <property type="entry name" value="MFS_1"/>
    <property type="match status" value="1"/>
</dbReference>
<feature type="domain" description="Major facilitator superfamily (MFS) profile" evidence="8">
    <location>
        <begin position="73"/>
        <end position="587"/>
    </location>
</feature>
<evidence type="ECO:0000256" key="3">
    <source>
        <dbReference type="ARBA" id="ARBA00022989"/>
    </source>
</evidence>
<feature type="transmembrane region" description="Helical" evidence="7">
    <location>
        <begin position="322"/>
        <end position="339"/>
    </location>
</feature>
<feature type="transmembrane region" description="Helical" evidence="7">
    <location>
        <begin position="131"/>
        <end position="150"/>
    </location>
</feature>
<evidence type="ECO:0000256" key="2">
    <source>
        <dbReference type="ARBA" id="ARBA00022692"/>
    </source>
</evidence>
<feature type="transmembrane region" description="Helical" evidence="7">
    <location>
        <begin position="477"/>
        <end position="498"/>
    </location>
</feature>
<feature type="transmembrane region" description="Helical" evidence="7">
    <location>
        <begin position="220"/>
        <end position="242"/>
    </location>
</feature>
<evidence type="ECO:0000256" key="1">
    <source>
        <dbReference type="ARBA" id="ARBA00004651"/>
    </source>
</evidence>
<evidence type="ECO:0000256" key="4">
    <source>
        <dbReference type="ARBA" id="ARBA00023136"/>
    </source>
</evidence>
<dbReference type="Gene3D" id="1.20.1720.10">
    <property type="entry name" value="Multidrug resistance protein D"/>
    <property type="match status" value="2"/>
</dbReference>
<organism evidence="9 10">
    <name type="scientific">Streptomyces buecherae</name>
    <dbReference type="NCBI Taxonomy" id="2763006"/>
    <lineage>
        <taxon>Bacteria</taxon>
        <taxon>Bacillati</taxon>
        <taxon>Actinomycetota</taxon>
        <taxon>Actinomycetes</taxon>
        <taxon>Kitasatosporales</taxon>
        <taxon>Streptomycetaceae</taxon>
        <taxon>Streptomyces</taxon>
    </lineage>
</organism>
<keyword evidence="2 7" id="KW-0812">Transmembrane</keyword>
<comment type="subcellular location">
    <subcellularLocation>
        <location evidence="1">Cell membrane</location>
        <topology evidence="1">Multi-pass membrane protein</topology>
    </subcellularLocation>
</comment>
<sequence>MTAGRGGDAPGARGKAGAERGGAYGEAVAGPYEASGSGPVVGGGLGGAEKGAVDGGPGSAPGTGGAVRGRRWVLVAVALAVCCVQLDAFALNLALPQIAADLAPAPAPAASPDASGGPVSAGGAGSGGAGGVRWVVSGYLLAAGSLMVGAGRLGDLWGRRRMLLLGLALFGAASAACALAPGLPALVAARVVQGAGGACLMPAGLALLTGAYPPALRGRATGWALGLGGVATACGPFVGGALTQALSWRAVCWLNVPLACCAAVAAWAAERPARAGCPARSRRAGRSPRAGWGARSARGGWRARRRGGAGVRERGRARRWDWPGLVAGTAALAALGLFVDRGPAWGWWSGASAASLGACGVALAGFVRRQRRAPDPLVDLSLFRNGPYVALTGSGAVANAATVVFLYVTPLALQGTWALSAGEAGCAFLAPAAAMAGAGVVAGRVAPSRAVAVMAGCLVAGAVGLGAMAGAGTLPRYLCAATAAGAALGLANALTLAATQAVIDPRRAGEASGVTKTVVTVAAGLGVALVGPTAGVPAGTGAGAGAESGAGAGAGQAARAVDGALWVAALACVVTAAALAGWLRALTTRDA</sequence>
<dbReference type="Proteomes" id="UP000509303">
    <property type="component" value="Chromosome"/>
</dbReference>
<dbReference type="GO" id="GO:0005886">
    <property type="term" value="C:plasma membrane"/>
    <property type="evidence" value="ECO:0007669"/>
    <property type="project" value="UniProtKB-SubCell"/>
</dbReference>
<feature type="region of interest" description="Disordered" evidence="6">
    <location>
        <begin position="106"/>
        <end position="126"/>
    </location>
</feature>
<keyword evidence="10" id="KW-1185">Reference proteome</keyword>
<keyword evidence="4 7" id="KW-0472">Membrane</keyword>
<name>A0A7H8N7P1_9ACTN</name>
<feature type="compositionally biased region" description="Low complexity" evidence="6">
    <location>
        <begin position="106"/>
        <end position="118"/>
    </location>
</feature>
<keyword evidence="5" id="KW-0046">Antibiotic resistance</keyword>
<proteinExistence type="predicted"/>
<feature type="transmembrane region" description="Helical" evidence="7">
    <location>
        <begin position="564"/>
        <end position="583"/>
    </location>
</feature>
<reference evidence="9 10" key="1">
    <citation type="submission" date="2020-06" db="EMBL/GenBank/DDBJ databases">
        <title>Genome mining for natural products.</title>
        <authorList>
            <person name="Zhang B."/>
            <person name="Shi J."/>
            <person name="Ge H."/>
        </authorList>
    </citation>
    <scope>NUCLEOTIDE SEQUENCE [LARGE SCALE GENOMIC DNA]</scope>
    <source>
        <strain evidence="9 10">NA00687</strain>
    </source>
</reference>
<feature type="transmembrane region" description="Helical" evidence="7">
    <location>
        <begin position="388"/>
        <end position="409"/>
    </location>
</feature>
<feature type="transmembrane region" description="Helical" evidence="7">
    <location>
        <begin position="248"/>
        <end position="269"/>
    </location>
</feature>
<feature type="transmembrane region" description="Helical" evidence="7">
    <location>
        <begin position="345"/>
        <end position="367"/>
    </location>
</feature>
<evidence type="ECO:0000313" key="10">
    <source>
        <dbReference type="Proteomes" id="UP000509303"/>
    </source>
</evidence>
<gene>
    <name evidence="9" type="ORF">HUT08_14660</name>
</gene>
<accession>A0A7H8N7P1</accession>
<dbReference type="InterPro" id="IPR036259">
    <property type="entry name" value="MFS_trans_sf"/>
</dbReference>
<feature type="transmembrane region" description="Helical" evidence="7">
    <location>
        <begin position="450"/>
        <end position="471"/>
    </location>
</feature>
<dbReference type="PANTHER" id="PTHR42718">
    <property type="entry name" value="MAJOR FACILITATOR SUPERFAMILY MULTIDRUG TRANSPORTER MFSC"/>
    <property type="match status" value="1"/>
</dbReference>